<reference evidence="3 4" key="1">
    <citation type="submission" date="2020-07" db="EMBL/GenBank/DDBJ databases">
        <title>Sequencing the genomes of 1000 actinobacteria strains.</title>
        <authorList>
            <person name="Klenk H.-P."/>
        </authorList>
    </citation>
    <scope>NUCLEOTIDE SEQUENCE [LARGE SCALE GENOMIC DNA]</scope>
    <source>
        <strain evidence="3 4">DSM 104001</strain>
    </source>
</reference>
<dbReference type="InterPro" id="IPR036514">
    <property type="entry name" value="SGNH_hydro_sf"/>
</dbReference>
<dbReference type="PANTHER" id="PTHR30383">
    <property type="entry name" value="THIOESTERASE 1/PROTEASE 1/LYSOPHOSPHOLIPASE L1"/>
    <property type="match status" value="1"/>
</dbReference>
<organism evidence="3 4">
    <name type="scientific">Petropleomorpha daqingensis</name>
    <dbReference type="NCBI Taxonomy" id="2026353"/>
    <lineage>
        <taxon>Bacteria</taxon>
        <taxon>Bacillati</taxon>
        <taxon>Actinomycetota</taxon>
        <taxon>Actinomycetes</taxon>
        <taxon>Geodermatophilales</taxon>
        <taxon>Geodermatophilaceae</taxon>
        <taxon>Petropleomorpha</taxon>
    </lineage>
</organism>
<keyword evidence="1" id="KW-0732">Signal</keyword>
<gene>
    <name evidence="3" type="ORF">GGQ55_003349</name>
</gene>
<dbReference type="PANTHER" id="PTHR30383:SF5">
    <property type="entry name" value="SGNH HYDROLASE-TYPE ESTERASE DOMAIN-CONTAINING PROTEIN"/>
    <property type="match status" value="1"/>
</dbReference>
<dbReference type="Proteomes" id="UP000541969">
    <property type="component" value="Unassembled WGS sequence"/>
</dbReference>
<feature type="domain" description="SGNH hydrolase-type esterase" evidence="2">
    <location>
        <begin position="34"/>
        <end position="199"/>
    </location>
</feature>
<evidence type="ECO:0000313" key="4">
    <source>
        <dbReference type="Proteomes" id="UP000541969"/>
    </source>
</evidence>
<dbReference type="RefSeq" id="WP_179718647.1">
    <property type="nucleotide sequence ID" value="NZ_JACBZT010000001.1"/>
</dbReference>
<comment type="caution">
    <text evidence="3">The sequence shown here is derived from an EMBL/GenBank/DDBJ whole genome shotgun (WGS) entry which is preliminary data.</text>
</comment>
<dbReference type="AlphaFoldDB" id="A0A853CIS4"/>
<evidence type="ECO:0000256" key="1">
    <source>
        <dbReference type="SAM" id="SignalP"/>
    </source>
</evidence>
<dbReference type="SUPFAM" id="SSF52266">
    <property type="entry name" value="SGNH hydrolase"/>
    <property type="match status" value="1"/>
</dbReference>
<sequence>MRRAAWALLLVLACLTGCRPVDSASTNATLSVFAVGDSITEADSPDFDDGDLGSGSWAWYTDQAPVLMLGGWAHAGATTADMLLGVSELVAESTMRHADVLVLMAGSNDVDAGVPFAEAADHLRAIARDAGISRVVLSTIPPEDAVAADVQAFNAQLPALARSEGWQLVDPMTQIRDGGGHYAPGMTDDGVHPTVRAARLIGQALHRDLVR</sequence>
<dbReference type="GO" id="GO:0004622">
    <property type="term" value="F:phosphatidylcholine lysophospholipase activity"/>
    <property type="evidence" value="ECO:0007669"/>
    <property type="project" value="TreeGrafter"/>
</dbReference>
<dbReference type="EMBL" id="JACBZT010000001">
    <property type="protein sequence ID" value="NYJ07071.1"/>
    <property type="molecule type" value="Genomic_DNA"/>
</dbReference>
<dbReference type="InterPro" id="IPR051532">
    <property type="entry name" value="Ester_Hydrolysis_Enzymes"/>
</dbReference>
<dbReference type="Pfam" id="PF13472">
    <property type="entry name" value="Lipase_GDSL_2"/>
    <property type="match status" value="1"/>
</dbReference>
<evidence type="ECO:0000313" key="3">
    <source>
        <dbReference type="EMBL" id="NYJ07071.1"/>
    </source>
</evidence>
<feature type="chain" id="PRO_5032572720" evidence="1">
    <location>
        <begin position="24"/>
        <end position="211"/>
    </location>
</feature>
<proteinExistence type="predicted"/>
<dbReference type="Gene3D" id="3.40.50.1110">
    <property type="entry name" value="SGNH hydrolase"/>
    <property type="match status" value="1"/>
</dbReference>
<evidence type="ECO:0000259" key="2">
    <source>
        <dbReference type="Pfam" id="PF13472"/>
    </source>
</evidence>
<feature type="signal peptide" evidence="1">
    <location>
        <begin position="1"/>
        <end position="23"/>
    </location>
</feature>
<dbReference type="InterPro" id="IPR013830">
    <property type="entry name" value="SGNH_hydro"/>
</dbReference>
<protein>
    <submittedName>
        <fullName evidence="3">Lysophospholipase L1-like esterase</fullName>
    </submittedName>
</protein>
<keyword evidence="4" id="KW-1185">Reference proteome</keyword>
<accession>A0A853CIS4</accession>
<name>A0A853CIS4_9ACTN</name>